<dbReference type="GO" id="GO:0006189">
    <property type="term" value="P:'de novo' IMP biosynthetic process"/>
    <property type="evidence" value="ECO:0007669"/>
    <property type="project" value="UniProtKB-UniRule"/>
</dbReference>
<keyword evidence="8" id="KW-1185">Reference proteome</keyword>
<keyword evidence="1 4" id="KW-0547">Nucleotide-binding</keyword>
<proteinExistence type="inferred from homology"/>
<evidence type="ECO:0000256" key="1">
    <source>
        <dbReference type="ARBA" id="ARBA00022741"/>
    </source>
</evidence>
<dbReference type="GO" id="GO:0034028">
    <property type="term" value="F:5-(carboxyamino)imidazole ribonucleotide synthase activity"/>
    <property type="evidence" value="ECO:0007669"/>
    <property type="project" value="UniProtKB-UniRule"/>
</dbReference>
<comment type="pathway">
    <text evidence="4 5">Purine metabolism; IMP biosynthesis via de novo pathway; 5-amino-1-(5-phospho-D-ribosyl)imidazole-4-carboxylate from 5-amino-1-(5-phospho-D-ribosyl)imidazole (N5-CAIR route): step 1/2.</text>
</comment>
<dbReference type="InterPro" id="IPR040686">
    <property type="entry name" value="PurK_C"/>
</dbReference>
<comment type="caution">
    <text evidence="4">Lacks conserved residue(s) required for the propagation of feature annotation.</text>
</comment>
<keyword evidence="3 4" id="KW-0067">ATP-binding</keyword>
<dbReference type="AlphaFoldDB" id="A0A563UK37"/>
<dbReference type="GO" id="GO:0004638">
    <property type="term" value="F:phosphoribosylaminoimidazole carboxylase activity"/>
    <property type="evidence" value="ECO:0007669"/>
    <property type="project" value="InterPro"/>
</dbReference>
<feature type="domain" description="ATP-grasp" evidence="6">
    <location>
        <begin position="111"/>
        <end position="293"/>
    </location>
</feature>
<feature type="binding site" evidence="4">
    <location>
        <position position="107"/>
    </location>
    <ligand>
        <name>ATP</name>
        <dbReference type="ChEBI" id="CHEBI:30616"/>
    </ligand>
</feature>
<evidence type="ECO:0000313" key="8">
    <source>
        <dbReference type="Proteomes" id="UP000320042"/>
    </source>
</evidence>
<dbReference type="Pfam" id="PF02222">
    <property type="entry name" value="ATP-grasp"/>
    <property type="match status" value="1"/>
</dbReference>
<comment type="catalytic activity">
    <reaction evidence="4 5">
        <text>5-amino-1-(5-phospho-beta-D-ribosyl)imidazole + hydrogencarbonate + ATP = 5-carboxyamino-1-(5-phospho-D-ribosyl)imidazole + ADP + phosphate + 2 H(+)</text>
        <dbReference type="Rhea" id="RHEA:19317"/>
        <dbReference type="ChEBI" id="CHEBI:15378"/>
        <dbReference type="ChEBI" id="CHEBI:17544"/>
        <dbReference type="ChEBI" id="CHEBI:30616"/>
        <dbReference type="ChEBI" id="CHEBI:43474"/>
        <dbReference type="ChEBI" id="CHEBI:58730"/>
        <dbReference type="ChEBI" id="CHEBI:137981"/>
        <dbReference type="ChEBI" id="CHEBI:456216"/>
        <dbReference type="EC" id="6.3.4.18"/>
    </reaction>
</comment>
<feature type="binding site" evidence="4">
    <location>
        <begin position="263"/>
        <end position="264"/>
    </location>
    <ligand>
        <name>ATP</name>
        <dbReference type="ChEBI" id="CHEBI:30616"/>
    </ligand>
</feature>
<comment type="caution">
    <text evidence="7">The sequence shown here is derived from an EMBL/GenBank/DDBJ whole genome shotgun (WGS) entry which is preliminary data.</text>
</comment>
<dbReference type="Proteomes" id="UP000320042">
    <property type="component" value="Unassembled WGS sequence"/>
</dbReference>
<dbReference type="InterPro" id="IPR005875">
    <property type="entry name" value="PurK"/>
</dbReference>
<dbReference type="InterPro" id="IPR011054">
    <property type="entry name" value="Rudment_hybrid_motif"/>
</dbReference>
<dbReference type="EMBL" id="VOEJ01000001">
    <property type="protein sequence ID" value="TWR31639.1"/>
    <property type="molecule type" value="Genomic_DNA"/>
</dbReference>
<evidence type="ECO:0000256" key="3">
    <source>
        <dbReference type="ARBA" id="ARBA00022840"/>
    </source>
</evidence>
<dbReference type="HAMAP" id="MF_01928">
    <property type="entry name" value="PurK"/>
    <property type="match status" value="1"/>
</dbReference>
<comment type="similarity">
    <text evidence="4 5">Belongs to the PurK/PurT family.</text>
</comment>
<gene>
    <name evidence="4 5" type="primary">purK</name>
    <name evidence="7" type="ORF">FPZ43_03985</name>
</gene>
<dbReference type="NCBIfam" id="TIGR01161">
    <property type="entry name" value="purK"/>
    <property type="match status" value="1"/>
</dbReference>
<protein>
    <recommendedName>
        <fullName evidence="4 5">N5-carboxyaminoimidazole ribonucleotide synthase</fullName>
        <shortName evidence="4 5">N5-CAIR synthase</shortName>
        <ecNumber evidence="4 5">6.3.4.18</ecNumber>
    </recommendedName>
    <alternativeName>
        <fullName evidence="4 5">5-(carboxyamino)imidazole ribonucleotide synthetase</fullName>
    </alternativeName>
</protein>
<dbReference type="Pfam" id="PF17769">
    <property type="entry name" value="PurK_C"/>
    <property type="match status" value="1"/>
</dbReference>
<comment type="subunit">
    <text evidence="4 5">Homodimer.</text>
</comment>
<evidence type="ECO:0000256" key="4">
    <source>
        <dbReference type="HAMAP-Rule" id="MF_01928"/>
    </source>
</evidence>
<dbReference type="EC" id="6.3.4.18" evidence="4 5"/>
<feature type="binding site" evidence="4">
    <location>
        <position position="145"/>
    </location>
    <ligand>
        <name>ATP</name>
        <dbReference type="ChEBI" id="CHEBI:30616"/>
    </ligand>
</feature>
<dbReference type="Gene3D" id="3.40.50.20">
    <property type="match status" value="1"/>
</dbReference>
<dbReference type="PANTHER" id="PTHR11609">
    <property type="entry name" value="PURINE BIOSYNTHESIS PROTEIN 6/7, PUR6/7"/>
    <property type="match status" value="1"/>
</dbReference>
<evidence type="ECO:0000256" key="5">
    <source>
        <dbReference type="RuleBase" id="RU361200"/>
    </source>
</evidence>
<keyword evidence="2 4" id="KW-0658">Purine biosynthesis</keyword>
<sequence length="379" mass="42751">MKAFYGDLRLGILGGGQLGRMLIQQAINYNVTVKILDPDREAPCRKLCNEFVVGSLSDYETVYNFGKKVDLLTIEIEKVNVDALEQLEKEGVVVYPQSRIIRLIQDKGLQKQFFKENDIPTADFQIISSTQQLKENIFPFPYIQKLRRDGYDGKGVYKVVDETYLPNAFTEPSIVERLIDFEKEIAVIVARNENGEVKTFPMVEMEFNPEANLVEFLISPSTLPFEVQMEAENIAKRIAETLNIVGLLAVEMFLDKSGKILVNELAPRPHNSGHQTIEGNVVSQFEQHLRAIFNQPLGDTSSLSNAIMINILGEANHEGPAVYQGIEKVLKCAGVYVHLYGKALTKPFRKMGHVTIVDNDREKAIEKARYVQQTLKVVS</sequence>
<name>A0A563UK37_9SPHI</name>
<dbReference type="PANTHER" id="PTHR11609:SF5">
    <property type="entry name" value="PHOSPHORIBOSYLAMINOIMIDAZOLE CARBOXYLASE"/>
    <property type="match status" value="1"/>
</dbReference>
<reference evidence="7 8" key="1">
    <citation type="submission" date="2019-07" db="EMBL/GenBank/DDBJ databases">
        <authorList>
            <person name="Kim J."/>
        </authorList>
    </citation>
    <scope>NUCLEOTIDE SEQUENCE [LARGE SCALE GENOMIC DNA]</scope>
    <source>
        <strain evidence="8">dk17</strain>
    </source>
</reference>
<dbReference type="GO" id="GO:0046872">
    <property type="term" value="F:metal ion binding"/>
    <property type="evidence" value="ECO:0007669"/>
    <property type="project" value="InterPro"/>
</dbReference>
<dbReference type="InterPro" id="IPR054350">
    <property type="entry name" value="PurT/PurK_preATP-grasp"/>
</dbReference>
<dbReference type="RefSeq" id="WP_146380537.1">
    <property type="nucleotide sequence ID" value="NZ_VOEJ01000001.1"/>
</dbReference>
<dbReference type="SUPFAM" id="SSF52440">
    <property type="entry name" value="PreATP-grasp domain"/>
    <property type="match status" value="1"/>
</dbReference>
<evidence type="ECO:0000256" key="2">
    <source>
        <dbReference type="ARBA" id="ARBA00022755"/>
    </source>
</evidence>
<dbReference type="InterPro" id="IPR011761">
    <property type="entry name" value="ATP-grasp"/>
</dbReference>
<dbReference type="PROSITE" id="PS50975">
    <property type="entry name" value="ATP_GRASP"/>
    <property type="match status" value="1"/>
</dbReference>
<dbReference type="GO" id="GO:0005524">
    <property type="term" value="F:ATP binding"/>
    <property type="evidence" value="ECO:0007669"/>
    <property type="project" value="UniProtKB-UniRule"/>
</dbReference>
<dbReference type="InterPro" id="IPR013815">
    <property type="entry name" value="ATP_grasp_subdomain_1"/>
</dbReference>
<comment type="function">
    <text evidence="5">Catalyzes the ATP-dependent conversion of 5-aminoimidazole ribonucleotide (AIR) and HCO(3)- to N5-carboxyaminoimidazole ribonucleotide (N5-CAIR).</text>
</comment>
<evidence type="ECO:0000259" key="6">
    <source>
        <dbReference type="PROSITE" id="PS50975"/>
    </source>
</evidence>
<dbReference type="OrthoDB" id="9804625at2"/>
<dbReference type="Pfam" id="PF22660">
    <property type="entry name" value="RS_preATP-grasp-like"/>
    <property type="match status" value="1"/>
</dbReference>
<dbReference type="SUPFAM" id="SSF51246">
    <property type="entry name" value="Rudiment single hybrid motif"/>
    <property type="match status" value="1"/>
</dbReference>
<dbReference type="SUPFAM" id="SSF56059">
    <property type="entry name" value="Glutathione synthetase ATP-binding domain-like"/>
    <property type="match status" value="1"/>
</dbReference>
<dbReference type="InterPro" id="IPR016185">
    <property type="entry name" value="PreATP-grasp_dom_sf"/>
</dbReference>
<dbReference type="InterPro" id="IPR003135">
    <property type="entry name" value="ATP-grasp_carboxylate-amine"/>
</dbReference>
<dbReference type="NCBIfam" id="NF004679">
    <property type="entry name" value="PRK06019.1-5"/>
    <property type="match status" value="1"/>
</dbReference>
<comment type="function">
    <text evidence="4">Catalyzes the ATP-dependent conversion of 5-aminoimidazole ribonucleotide (AIR) and HCO(3)(-) to N5-carboxyaminoimidazole ribonucleotide (N5-CAIR).</text>
</comment>
<accession>A0A563UK37</accession>
<keyword evidence="4 5" id="KW-0436">Ligase</keyword>
<feature type="binding site" evidence="4">
    <location>
        <begin position="176"/>
        <end position="179"/>
    </location>
    <ligand>
        <name>ATP</name>
        <dbReference type="ChEBI" id="CHEBI:30616"/>
    </ligand>
</feature>
<dbReference type="UniPathway" id="UPA00074">
    <property type="reaction ID" value="UER00942"/>
</dbReference>
<dbReference type="Gene3D" id="3.30.470.20">
    <property type="entry name" value="ATP-grasp fold, B domain"/>
    <property type="match status" value="1"/>
</dbReference>
<evidence type="ECO:0000313" key="7">
    <source>
        <dbReference type="EMBL" id="TWR31639.1"/>
    </source>
</evidence>
<organism evidence="7 8">
    <name type="scientific">Mucilaginibacter pallidiroseus</name>
    <dbReference type="NCBI Taxonomy" id="2599295"/>
    <lineage>
        <taxon>Bacteria</taxon>
        <taxon>Pseudomonadati</taxon>
        <taxon>Bacteroidota</taxon>
        <taxon>Sphingobacteriia</taxon>
        <taxon>Sphingobacteriales</taxon>
        <taxon>Sphingobacteriaceae</taxon>
        <taxon>Mucilaginibacter</taxon>
    </lineage>
</organism>
<dbReference type="GO" id="GO:0005829">
    <property type="term" value="C:cytosol"/>
    <property type="evidence" value="ECO:0007669"/>
    <property type="project" value="TreeGrafter"/>
</dbReference>
<dbReference type="Gene3D" id="3.30.1490.20">
    <property type="entry name" value="ATP-grasp fold, A domain"/>
    <property type="match status" value="1"/>
</dbReference>
<feature type="binding site" evidence="4">
    <location>
        <position position="184"/>
    </location>
    <ligand>
        <name>ATP</name>
        <dbReference type="ChEBI" id="CHEBI:30616"/>
    </ligand>
</feature>